<evidence type="ECO:0000313" key="1">
    <source>
        <dbReference type="EMBL" id="TMV14433.1"/>
    </source>
</evidence>
<organism evidence="1 2">
    <name type="scientific">Arenibacterium halophilum</name>
    <dbReference type="NCBI Taxonomy" id="2583821"/>
    <lineage>
        <taxon>Bacteria</taxon>
        <taxon>Pseudomonadati</taxon>
        <taxon>Pseudomonadota</taxon>
        <taxon>Alphaproteobacteria</taxon>
        <taxon>Rhodobacterales</taxon>
        <taxon>Paracoccaceae</taxon>
        <taxon>Arenibacterium</taxon>
    </lineage>
</organism>
<dbReference type="RefSeq" id="WP_138861786.1">
    <property type="nucleotide sequence ID" value="NZ_VCPC01000001.1"/>
</dbReference>
<proteinExistence type="predicted"/>
<dbReference type="Proteomes" id="UP001191082">
    <property type="component" value="Unassembled WGS sequence"/>
</dbReference>
<reference evidence="1 2" key="1">
    <citation type="submission" date="2019-05" db="EMBL/GenBank/DDBJ databases">
        <title>Marivita sp. nov. isolated from sea sediment.</title>
        <authorList>
            <person name="Kim W."/>
        </authorList>
    </citation>
    <scope>NUCLEOTIDE SEQUENCE [LARGE SCALE GENOMIC DNA]</scope>
    <source>
        <strain evidence="1 2">CAU 1492</strain>
    </source>
</reference>
<evidence type="ECO:0000313" key="2">
    <source>
        <dbReference type="Proteomes" id="UP001191082"/>
    </source>
</evidence>
<dbReference type="EMBL" id="VCPC01000001">
    <property type="protein sequence ID" value="TMV14433.1"/>
    <property type="molecule type" value="Genomic_DNA"/>
</dbReference>
<gene>
    <name evidence="1" type="ORF">FGK64_00100</name>
</gene>
<sequence>MKHFQPICVRETRAAQLLDLTSKEFRDLVSKGALPRPVRVGGFDRWRVSDLEAILNGDAALPSEDIEL</sequence>
<dbReference type="Gene3D" id="1.10.238.160">
    <property type="match status" value="1"/>
</dbReference>
<accession>A0ABY2XCQ0</accession>
<name>A0ABY2XCQ0_9RHOB</name>
<keyword evidence="2" id="KW-1185">Reference proteome</keyword>
<comment type="caution">
    <text evidence="1">The sequence shown here is derived from an EMBL/GenBank/DDBJ whole genome shotgun (WGS) entry which is preliminary data.</text>
</comment>
<protein>
    <submittedName>
        <fullName evidence="1">Helix-turn-helix domain-containing protein</fullName>
    </submittedName>
</protein>